<accession>A0AAJ6CHL3</accession>
<gene>
    <name evidence="2" type="ORF">MYAM1_002736</name>
</gene>
<dbReference type="AlphaFoldDB" id="A0AAJ6CHL3"/>
<proteinExistence type="predicted"/>
<feature type="region of interest" description="Disordered" evidence="1">
    <location>
        <begin position="251"/>
        <end position="363"/>
    </location>
</feature>
<feature type="region of interest" description="Disordered" evidence="1">
    <location>
        <begin position="376"/>
        <end position="429"/>
    </location>
</feature>
<feature type="compositionally biased region" description="Acidic residues" evidence="1">
    <location>
        <begin position="411"/>
        <end position="421"/>
    </location>
</feature>
<evidence type="ECO:0000256" key="1">
    <source>
        <dbReference type="SAM" id="MobiDB-lite"/>
    </source>
</evidence>
<organism evidence="2 3">
    <name type="scientific">Malassezia yamatoensis</name>
    <dbReference type="NCBI Taxonomy" id="253288"/>
    <lineage>
        <taxon>Eukaryota</taxon>
        <taxon>Fungi</taxon>
        <taxon>Dikarya</taxon>
        <taxon>Basidiomycota</taxon>
        <taxon>Ustilaginomycotina</taxon>
        <taxon>Malasseziomycetes</taxon>
        <taxon>Malasseziales</taxon>
        <taxon>Malasseziaceae</taxon>
        <taxon>Malassezia</taxon>
    </lineage>
</organism>
<feature type="compositionally biased region" description="Polar residues" evidence="1">
    <location>
        <begin position="332"/>
        <end position="342"/>
    </location>
</feature>
<evidence type="ECO:0000313" key="3">
    <source>
        <dbReference type="Proteomes" id="UP001219567"/>
    </source>
</evidence>
<feature type="compositionally biased region" description="Low complexity" evidence="1">
    <location>
        <begin position="303"/>
        <end position="315"/>
    </location>
</feature>
<dbReference type="EMBL" id="CP119945">
    <property type="protein sequence ID" value="WFC99989.1"/>
    <property type="molecule type" value="Genomic_DNA"/>
</dbReference>
<feature type="compositionally biased region" description="Polar residues" evidence="1">
    <location>
        <begin position="284"/>
        <end position="296"/>
    </location>
</feature>
<feature type="compositionally biased region" description="Low complexity" evidence="1">
    <location>
        <begin position="385"/>
        <end position="410"/>
    </location>
</feature>
<reference evidence="2 3" key="1">
    <citation type="submission" date="2023-03" db="EMBL/GenBank/DDBJ databases">
        <title>Mating type loci evolution in Malassezia.</title>
        <authorList>
            <person name="Coelho M.A."/>
        </authorList>
    </citation>
    <scope>NUCLEOTIDE SEQUENCE [LARGE SCALE GENOMIC DNA]</scope>
    <source>
        <strain evidence="2 3">CBS 9725</strain>
    </source>
</reference>
<sequence length="446" mass="49262">MSSEWIDLEDRCAETLAYAEDQLVLADQSNQIKFLADYLRQSQTDTLAELVQRLVVPKSYESPNSQLLPTDSYRAFSHIHSVPAFPSYERIASAVEALIDQGYLQCPSDLPRPIQASTILQPVHIFWSDTHDTPLISREALIRWLQHHTHAGKIPYLKHDTISTLINELKAFLVHVMNELFTVQQRTLHSNKIEEQHVWAAIARLGYAMPSMNLHQDLINTVAIQRALADPPVAWMHPVLSEAYDGRIPIDTTLTSESDSDMTDVLGDASSSHSSSDSQDEMPEQTQITNSANDQDASPLRTGISSSESGAGSISDPGSGSNADPTAGPADNHNQTNASQPNDYPLLTHSPHTPFHTGDHRRIGSIHPILPFAYEQEPNVTPDTSSCSDSSSSSGMQSEIMSTCSSTESSNDSEVDQDDQSADTPYQQELYEWLGLLPDSQNQDRE</sequence>
<protein>
    <submittedName>
        <fullName evidence="2">Uncharacterized protein</fullName>
    </submittedName>
</protein>
<keyword evidence="3" id="KW-1185">Reference proteome</keyword>
<evidence type="ECO:0000313" key="2">
    <source>
        <dbReference type="EMBL" id="WFC99989.1"/>
    </source>
</evidence>
<dbReference type="Proteomes" id="UP001219567">
    <property type="component" value="Chromosome 3"/>
</dbReference>
<name>A0AAJ6CHL3_9BASI</name>